<dbReference type="NCBIfam" id="NF047510">
    <property type="entry name" value="LIC_10190_fam"/>
    <property type="match status" value="1"/>
</dbReference>
<name>A0AAD1DVY1_CHRID</name>
<feature type="transmembrane region" description="Helical" evidence="1">
    <location>
        <begin position="223"/>
        <end position="248"/>
    </location>
</feature>
<feature type="domain" description="DUF8201" evidence="2">
    <location>
        <begin position="1"/>
        <end position="396"/>
    </location>
</feature>
<feature type="transmembrane region" description="Helical" evidence="1">
    <location>
        <begin position="41"/>
        <end position="74"/>
    </location>
</feature>
<feature type="transmembrane region" description="Helical" evidence="1">
    <location>
        <begin position="344"/>
        <end position="361"/>
    </location>
</feature>
<evidence type="ECO:0000313" key="3">
    <source>
        <dbReference type="EMBL" id="AZB18358.1"/>
    </source>
</evidence>
<dbReference type="InterPro" id="IPR058065">
    <property type="entry name" value="LIC_10190-like"/>
</dbReference>
<keyword evidence="1" id="KW-0472">Membrane</keyword>
<protein>
    <recommendedName>
        <fullName evidence="2">DUF8201 domain-containing protein</fullName>
    </recommendedName>
</protein>
<organism evidence="3 4">
    <name type="scientific">Chryseobacterium indologenes</name>
    <name type="common">Flavobacterium indologenes</name>
    <dbReference type="NCBI Taxonomy" id="253"/>
    <lineage>
        <taxon>Bacteria</taxon>
        <taxon>Pseudomonadati</taxon>
        <taxon>Bacteroidota</taxon>
        <taxon>Flavobacteriia</taxon>
        <taxon>Flavobacteriales</taxon>
        <taxon>Weeksellaceae</taxon>
        <taxon>Chryseobacterium group</taxon>
        <taxon>Chryseobacterium</taxon>
    </lineage>
</organism>
<dbReference type="RefSeq" id="WP_061084700.1">
    <property type="nucleotide sequence ID" value="NZ_CP033930.1"/>
</dbReference>
<dbReference type="EMBL" id="CP033930">
    <property type="protein sequence ID" value="AZB18358.1"/>
    <property type="molecule type" value="Genomic_DNA"/>
</dbReference>
<dbReference type="Pfam" id="PF26626">
    <property type="entry name" value="DUF8201"/>
    <property type="match status" value="1"/>
</dbReference>
<evidence type="ECO:0000259" key="2">
    <source>
        <dbReference type="Pfam" id="PF26626"/>
    </source>
</evidence>
<feature type="transmembrane region" description="Helical" evidence="1">
    <location>
        <begin position="366"/>
        <end position="384"/>
    </location>
</feature>
<evidence type="ECO:0000313" key="4">
    <source>
        <dbReference type="Proteomes" id="UP000269015"/>
    </source>
</evidence>
<gene>
    <name evidence="3" type="ORF">EG352_11490</name>
</gene>
<feature type="transmembrane region" description="Helical" evidence="1">
    <location>
        <begin position="159"/>
        <end position="177"/>
    </location>
</feature>
<reference evidence="3 4" key="1">
    <citation type="submission" date="2018-11" db="EMBL/GenBank/DDBJ databases">
        <title>Proposal to divide the Flavobacteriaceae and reorganize its genera based on Amino Acid Identity values calculated from whole genome sequences.</title>
        <authorList>
            <person name="Nicholson A.C."/>
            <person name="Gulvik C.A."/>
            <person name="Whitney A.M."/>
            <person name="Humrighouse B.W."/>
            <person name="Bell M."/>
            <person name="Holmes B."/>
            <person name="Steigerwalt A.G."/>
            <person name="Villarma A."/>
            <person name="Sheth M."/>
            <person name="Batra D."/>
            <person name="Pryor J."/>
            <person name="Bernardet J.-F."/>
            <person name="Hugo C."/>
            <person name="Kampfer P."/>
            <person name="Newman J."/>
            <person name="McQuiston J.R."/>
        </authorList>
    </citation>
    <scope>NUCLEOTIDE SEQUENCE [LARGE SCALE GENOMIC DNA]</scope>
    <source>
        <strain evidence="3 4">H5559</strain>
    </source>
</reference>
<keyword evidence="1" id="KW-1133">Transmembrane helix</keyword>
<dbReference type="AlphaFoldDB" id="A0AAD1DVY1"/>
<feature type="transmembrane region" description="Helical" evidence="1">
    <location>
        <begin position="189"/>
        <end position="211"/>
    </location>
</feature>
<sequence>MILLLLSAIFIIPVLTGWGKIFENLWGNVWSGFSGNILSGILGISLAWTLISFFYPLNIYIEILTILGGLLLFFKDRLYLSLYQFPRKDYYLLAFISSIIVMAGSYYPYILDHFGYYIPSIQWIKEYGLVKGISNLDLTLGQMSVWHIFQAGFSNFSDPYLRINAILLIIYTVYSIEKKSWISLCFIPVLLLFSQSPSPDLPAIIFSLIILHEIIQKRKNTKLLFAFSVFVFTIKPTMIWLPILAFLYNIFISQSGFKKLIPGIAILFLFLIKNIWTFGYPIFPVSAGDLGVSWKPDIDILKTSSQYAIRKTYDMQYSYEEIQKFSGWESIRNWLFLKGIKSKINILLLLSLIIFTIYTWIKKQKLITLIWVSLCIKTIMILAFSAQYRFFIDVFFVIFFILFYEYFDRKRSVIIFSVLSTILISVLTFPALIQQYIPSFRLGNYMAGFEKDQLYKPSTYQYHYYKEYQIGNLKFNVSKNYPYNFDTPLPAISESYVSEDIKAGIFPQLIDKTDVKKGFISRKLSPQEKKEAEKVINNIKSTDK</sequence>
<feature type="transmembrane region" description="Helical" evidence="1">
    <location>
        <begin position="414"/>
        <end position="433"/>
    </location>
</feature>
<proteinExistence type="predicted"/>
<feature type="transmembrane region" description="Helical" evidence="1">
    <location>
        <begin position="390"/>
        <end position="407"/>
    </location>
</feature>
<dbReference type="Proteomes" id="UP000269015">
    <property type="component" value="Chromosome"/>
</dbReference>
<keyword evidence="1" id="KW-0812">Transmembrane</keyword>
<feature type="transmembrane region" description="Helical" evidence="1">
    <location>
        <begin position="90"/>
        <end position="110"/>
    </location>
</feature>
<accession>A0AAD1DVY1</accession>
<feature type="transmembrane region" description="Helical" evidence="1">
    <location>
        <begin position="260"/>
        <end position="283"/>
    </location>
</feature>
<evidence type="ECO:0000256" key="1">
    <source>
        <dbReference type="SAM" id="Phobius"/>
    </source>
</evidence>
<dbReference type="InterPro" id="IPR058514">
    <property type="entry name" value="DUF8201"/>
</dbReference>